<evidence type="ECO:0000313" key="2">
    <source>
        <dbReference type="Proteomes" id="UP000027725"/>
    </source>
</evidence>
<proteinExistence type="predicted"/>
<comment type="caution">
    <text evidence="1">The sequence shown here is derived from an EMBL/GenBank/DDBJ whole genome shotgun (WGS) entry which is preliminary data.</text>
</comment>
<dbReference type="EMBL" id="JHEH01000026">
    <property type="protein sequence ID" value="KEP68674.1"/>
    <property type="molecule type" value="Genomic_DNA"/>
</dbReference>
<evidence type="ECO:0000313" key="1">
    <source>
        <dbReference type="EMBL" id="KEP68674.1"/>
    </source>
</evidence>
<sequence>MGWGWANGRLPPALRAAGLRPARPSCGKRTRPRWCPPPLSSSISAGMATPWLHLQGCRNEGACRFV</sequence>
<organism evidence="1 2">
    <name type="scientific">Thioclava dalianensis</name>
    <dbReference type="NCBI Taxonomy" id="1185766"/>
    <lineage>
        <taxon>Bacteria</taxon>
        <taxon>Pseudomonadati</taxon>
        <taxon>Pseudomonadota</taxon>
        <taxon>Alphaproteobacteria</taxon>
        <taxon>Rhodobacterales</taxon>
        <taxon>Paracoccaceae</taxon>
        <taxon>Thioclava</taxon>
    </lineage>
</organism>
<reference evidence="1 2" key="1">
    <citation type="submission" date="2014-03" db="EMBL/GenBank/DDBJ databases">
        <title>The draft genome sequence of Thioclava dalianensis DLFJ1-1.</title>
        <authorList>
            <person name="Lai Q."/>
            <person name="Shao Z."/>
        </authorList>
    </citation>
    <scope>NUCLEOTIDE SEQUENCE [LARGE SCALE GENOMIC DNA]</scope>
    <source>
        <strain evidence="1 2">DLFJ1-1</strain>
    </source>
</reference>
<accession>A0A074TAE4</accession>
<dbReference type="Proteomes" id="UP000027725">
    <property type="component" value="Unassembled WGS sequence"/>
</dbReference>
<gene>
    <name evidence="1" type="ORF">DL1_09280</name>
</gene>
<keyword evidence="2" id="KW-1185">Reference proteome</keyword>
<name>A0A074TAE4_9RHOB</name>
<dbReference type="AlphaFoldDB" id="A0A074TAE4"/>
<protein>
    <submittedName>
        <fullName evidence="1">Uncharacterized protein</fullName>
    </submittedName>
</protein>